<evidence type="ECO:0000313" key="1">
    <source>
        <dbReference type="EMBL" id="MBA4661227.1"/>
    </source>
</evidence>
<reference evidence="1" key="1">
    <citation type="journal article" date="2013" name="J. Plant Res.">
        <title>Effect of fungi and light on seed germination of three Opuntia species from semiarid lands of central Mexico.</title>
        <authorList>
            <person name="Delgado-Sanchez P."/>
            <person name="Jimenez-Bremont J.F."/>
            <person name="Guerrero-Gonzalez Mde L."/>
            <person name="Flores J."/>
        </authorList>
    </citation>
    <scope>NUCLEOTIDE SEQUENCE</scope>
    <source>
        <tissue evidence="1">Cladode</tissue>
    </source>
</reference>
<dbReference type="AlphaFoldDB" id="A0A7C9E986"/>
<accession>A0A7C9E986</accession>
<organism evidence="1">
    <name type="scientific">Opuntia streptacantha</name>
    <name type="common">Prickly pear cactus</name>
    <name type="synonym">Opuntia cardona</name>
    <dbReference type="NCBI Taxonomy" id="393608"/>
    <lineage>
        <taxon>Eukaryota</taxon>
        <taxon>Viridiplantae</taxon>
        <taxon>Streptophyta</taxon>
        <taxon>Embryophyta</taxon>
        <taxon>Tracheophyta</taxon>
        <taxon>Spermatophyta</taxon>
        <taxon>Magnoliopsida</taxon>
        <taxon>eudicotyledons</taxon>
        <taxon>Gunneridae</taxon>
        <taxon>Pentapetalae</taxon>
        <taxon>Caryophyllales</taxon>
        <taxon>Cactineae</taxon>
        <taxon>Cactaceae</taxon>
        <taxon>Opuntioideae</taxon>
        <taxon>Opuntia</taxon>
    </lineage>
</organism>
<reference evidence="1" key="2">
    <citation type="submission" date="2020-07" db="EMBL/GenBank/DDBJ databases">
        <authorList>
            <person name="Vera ALvarez R."/>
            <person name="Arias-Moreno D.M."/>
            <person name="Jimenez-Jacinto V."/>
            <person name="Jimenez-Bremont J.F."/>
            <person name="Swaminathan K."/>
            <person name="Moose S.P."/>
            <person name="Guerrero-Gonzalez M.L."/>
            <person name="Marino-Ramirez L."/>
            <person name="Landsman D."/>
            <person name="Rodriguez-Kessler M."/>
            <person name="Delgado-Sanchez P."/>
        </authorList>
    </citation>
    <scope>NUCLEOTIDE SEQUENCE</scope>
    <source>
        <tissue evidence="1">Cladode</tissue>
    </source>
</reference>
<dbReference type="EMBL" id="GISG01211285">
    <property type="protein sequence ID" value="MBA4661228.1"/>
    <property type="molecule type" value="Transcribed_RNA"/>
</dbReference>
<proteinExistence type="predicted"/>
<dbReference type="EMBL" id="GISG01211284">
    <property type="protein sequence ID" value="MBA4661227.1"/>
    <property type="molecule type" value="Transcribed_RNA"/>
</dbReference>
<protein>
    <submittedName>
        <fullName evidence="1">Uncharacterized protein</fullName>
    </submittedName>
</protein>
<sequence>MDFFTLFNCKYVSTCCKNCSKCMFIWSSFLQHFWEQHHDGFTHLMSAKSSHQGVPRYCIPPSTHLAKPKSSTSQGPTLPIHVKESIVDEYIRVKPLPIDTSMKLLPKLNI</sequence>
<name>A0A7C9E986_OPUST</name>